<dbReference type="InterPro" id="IPR014732">
    <property type="entry name" value="OMPdecase"/>
</dbReference>
<feature type="binding site" evidence="7 9">
    <location>
        <position position="225"/>
    </location>
    <ligand>
        <name>substrate</name>
    </ligand>
</feature>
<dbReference type="HAMAP" id="MF_01200_B">
    <property type="entry name" value="OMPdecase_type1_B"/>
    <property type="match status" value="1"/>
</dbReference>
<dbReference type="EC" id="4.1.1.23" evidence="7"/>
<organism evidence="13 15">
    <name type="scientific">Eiseniibacteriota bacterium</name>
    <dbReference type="NCBI Taxonomy" id="2212470"/>
    <lineage>
        <taxon>Bacteria</taxon>
        <taxon>Candidatus Eiseniibacteriota</taxon>
    </lineage>
</organism>
<evidence type="ECO:0000313" key="14">
    <source>
        <dbReference type="EMBL" id="TMQ57606.1"/>
    </source>
</evidence>
<reference evidence="15 16" key="1">
    <citation type="journal article" date="2019" name="Nat. Microbiol.">
        <title>Mediterranean grassland soil C-N compound turnover is dependent on rainfall and depth, and is mediated by genomically divergent microorganisms.</title>
        <authorList>
            <person name="Diamond S."/>
            <person name="Andeer P.F."/>
            <person name="Li Z."/>
            <person name="Crits-Christoph A."/>
            <person name="Burstein D."/>
            <person name="Anantharaman K."/>
            <person name="Lane K.R."/>
            <person name="Thomas B.C."/>
            <person name="Pan C."/>
            <person name="Northen T.R."/>
            <person name="Banfield J.F."/>
        </authorList>
    </citation>
    <scope>NUCLEOTIDE SEQUENCE [LARGE SCALE GENOMIC DNA]</scope>
    <source>
        <strain evidence="13">WS_1</strain>
        <strain evidence="14">WS_5</strain>
    </source>
</reference>
<evidence type="ECO:0000256" key="11">
    <source>
        <dbReference type="SAM" id="MobiDB-lite"/>
    </source>
</evidence>
<feature type="region of interest" description="Disordered" evidence="11">
    <location>
        <begin position="1"/>
        <end position="34"/>
    </location>
</feature>
<evidence type="ECO:0000256" key="10">
    <source>
        <dbReference type="RuleBase" id="RU000512"/>
    </source>
</evidence>
<accession>A0A538S9T3</accession>
<dbReference type="InterPro" id="IPR013785">
    <property type="entry name" value="Aldolase_TIM"/>
</dbReference>
<dbReference type="PANTHER" id="PTHR32119">
    <property type="entry name" value="OROTIDINE 5'-PHOSPHATE DECARBOXYLASE"/>
    <property type="match status" value="1"/>
</dbReference>
<feature type="active site" description="For OMPdecase activity" evidence="8">
    <location>
        <position position="104"/>
    </location>
</feature>
<evidence type="ECO:0000256" key="9">
    <source>
        <dbReference type="PIRSR" id="PIRSR614732-2"/>
    </source>
</evidence>
<sequence length="285" mass="30300">MREGDRILRAPGGGPIRGGPDRGAGRARGARHDPRRKNLGAAVSGLRDKLIVALDRPDLASAMAQVDRIGDAVAWYKVGLELFYAAGRPSIQALADRGKRVFLDLKLHDIPATVGKAIGALQGLPISLLNVHAAGGPAMLRSAVEAARTLEKRPRVLGVTMLTSLDGSELPTLWNPTTDLESKVLALARVCREAGCDGVIASPLELLPLRREHAPPFVILTPGIRGPEDRAQDQKRTLSLPEAIARGADYVVVGRPISEASDPRAVVAAYEASLASHRSSERTQA</sequence>
<comment type="function">
    <text evidence="1 7">Catalyzes the decarboxylation of orotidine 5'-monophosphate (OMP) to uridine 5'-monophosphate (UMP).</text>
</comment>
<feature type="active site" description="Proton donor" evidence="7">
    <location>
        <position position="106"/>
    </location>
</feature>
<name>A0A538S9T3_UNCEI</name>
<keyword evidence="4 7" id="KW-0665">Pyrimidine biosynthesis</keyword>
<feature type="binding site" evidence="7 9">
    <location>
        <position position="254"/>
    </location>
    <ligand>
        <name>substrate</name>
    </ligand>
</feature>
<dbReference type="Gene3D" id="3.20.20.70">
    <property type="entry name" value="Aldolase class I"/>
    <property type="match status" value="1"/>
</dbReference>
<evidence type="ECO:0000256" key="6">
    <source>
        <dbReference type="ARBA" id="ARBA00049157"/>
    </source>
</evidence>
<feature type="domain" description="Orotidine 5'-phosphate decarboxylase" evidence="12">
    <location>
        <begin position="49"/>
        <end position="270"/>
    </location>
</feature>
<dbReference type="Proteomes" id="UP000316292">
    <property type="component" value="Unassembled WGS sequence"/>
</dbReference>
<dbReference type="NCBIfam" id="NF001273">
    <property type="entry name" value="PRK00230.1"/>
    <property type="match status" value="1"/>
</dbReference>
<dbReference type="Pfam" id="PF00215">
    <property type="entry name" value="OMPdecase"/>
    <property type="match status" value="1"/>
</dbReference>
<evidence type="ECO:0000256" key="2">
    <source>
        <dbReference type="ARBA" id="ARBA00004861"/>
    </source>
</evidence>
<feature type="binding site" evidence="7 9">
    <location>
        <position position="234"/>
    </location>
    <ligand>
        <name>substrate</name>
    </ligand>
</feature>
<dbReference type="UniPathway" id="UPA00070">
    <property type="reaction ID" value="UER00120"/>
</dbReference>
<evidence type="ECO:0000256" key="5">
    <source>
        <dbReference type="ARBA" id="ARBA00023239"/>
    </source>
</evidence>
<feature type="binding site" evidence="7 9">
    <location>
        <position position="255"/>
    </location>
    <ligand>
        <name>substrate</name>
    </ligand>
</feature>
<dbReference type="Proteomes" id="UP000320913">
    <property type="component" value="Unassembled WGS sequence"/>
</dbReference>
<dbReference type="InterPro" id="IPR047596">
    <property type="entry name" value="OMPdecase_bac"/>
</dbReference>
<dbReference type="InterPro" id="IPR018089">
    <property type="entry name" value="OMPdecase_AS"/>
</dbReference>
<dbReference type="InterPro" id="IPR001754">
    <property type="entry name" value="OMPdeCOase_dom"/>
</dbReference>
<dbReference type="AlphaFoldDB" id="A0A538S9T3"/>
<dbReference type="SUPFAM" id="SSF51366">
    <property type="entry name" value="Ribulose-phoshate binding barrel"/>
    <property type="match status" value="1"/>
</dbReference>
<comment type="caution">
    <text evidence="13">The sequence shown here is derived from an EMBL/GenBank/DDBJ whole genome shotgun (WGS) entry which is preliminary data.</text>
</comment>
<dbReference type="EMBL" id="VBOR01000087">
    <property type="protein sequence ID" value="TMQ48134.1"/>
    <property type="molecule type" value="Genomic_DNA"/>
</dbReference>
<evidence type="ECO:0000313" key="16">
    <source>
        <dbReference type="Proteomes" id="UP000320913"/>
    </source>
</evidence>
<comment type="subunit">
    <text evidence="7">Homodimer.</text>
</comment>
<dbReference type="SMART" id="SM00934">
    <property type="entry name" value="OMPdecase"/>
    <property type="match status" value="1"/>
</dbReference>
<evidence type="ECO:0000259" key="12">
    <source>
        <dbReference type="SMART" id="SM00934"/>
    </source>
</evidence>
<dbReference type="NCBIfam" id="TIGR01740">
    <property type="entry name" value="pyrF"/>
    <property type="match status" value="1"/>
</dbReference>
<evidence type="ECO:0000256" key="3">
    <source>
        <dbReference type="ARBA" id="ARBA00022793"/>
    </source>
</evidence>
<evidence type="ECO:0000256" key="1">
    <source>
        <dbReference type="ARBA" id="ARBA00002356"/>
    </source>
</evidence>
<feature type="binding site" evidence="7">
    <location>
        <begin position="104"/>
        <end position="113"/>
    </location>
    <ligand>
        <name>substrate</name>
    </ligand>
</feature>
<dbReference type="GO" id="GO:0005829">
    <property type="term" value="C:cytosol"/>
    <property type="evidence" value="ECO:0007669"/>
    <property type="project" value="TreeGrafter"/>
</dbReference>
<keyword evidence="5 7" id="KW-0456">Lyase</keyword>
<dbReference type="GO" id="GO:0004590">
    <property type="term" value="F:orotidine-5'-phosphate decarboxylase activity"/>
    <property type="evidence" value="ECO:0007669"/>
    <property type="project" value="UniProtKB-UniRule"/>
</dbReference>
<gene>
    <name evidence="7 13" type="primary">pyrF</name>
    <name evidence="13" type="ORF">E6K71_07970</name>
    <name evidence="14" type="ORF">E6K75_06600</name>
</gene>
<comment type="pathway">
    <text evidence="2 7 10">Pyrimidine metabolism; UMP biosynthesis via de novo pathway; UMP from orotate: step 2/2.</text>
</comment>
<evidence type="ECO:0000256" key="4">
    <source>
        <dbReference type="ARBA" id="ARBA00022975"/>
    </source>
</evidence>
<evidence type="ECO:0000313" key="13">
    <source>
        <dbReference type="EMBL" id="TMQ48134.1"/>
    </source>
</evidence>
<dbReference type="PROSITE" id="PS00156">
    <property type="entry name" value="OMPDECASE"/>
    <property type="match status" value="1"/>
</dbReference>
<evidence type="ECO:0000256" key="8">
    <source>
        <dbReference type="PIRSR" id="PIRSR614732-1"/>
    </source>
</evidence>
<dbReference type="EMBL" id="VBOV01000164">
    <property type="protein sequence ID" value="TMQ57606.1"/>
    <property type="molecule type" value="Genomic_DNA"/>
</dbReference>
<feature type="binding site" evidence="7 9">
    <location>
        <position position="163"/>
    </location>
    <ligand>
        <name>substrate</name>
    </ligand>
</feature>
<evidence type="ECO:0000256" key="7">
    <source>
        <dbReference type="HAMAP-Rule" id="MF_01200"/>
    </source>
</evidence>
<proteinExistence type="inferred from homology"/>
<feature type="binding site" evidence="7 9">
    <location>
        <position position="77"/>
    </location>
    <ligand>
        <name>substrate</name>
    </ligand>
</feature>
<feature type="active site" description="For OMPdecase activity" evidence="8">
    <location>
        <position position="106"/>
    </location>
</feature>
<comment type="similarity">
    <text evidence="7">Belongs to the OMP decarboxylase family. Type 1 subfamily.</text>
</comment>
<feature type="active site" description="For OMPdecase activity" evidence="8">
    <location>
        <position position="109"/>
    </location>
</feature>
<dbReference type="GO" id="GO:0006207">
    <property type="term" value="P:'de novo' pyrimidine nucleobase biosynthetic process"/>
    <property type="evidence" value="ECO:0007669"/>
    <property type="project" value="InterPro"/>
</dbReference>
<protein>
    <recommendedName>
        <fullName evidence="7">Orotidine 5'-phosphate decarboxylase</fullName>
        <ecNumber evidence="7">4.1.1.23</ecNumber>
    </recommendedName>
    <alternativeName>
        <fullName evidence="7">OMP decarboxylase</fullName>
        <shortName evidence="7">OMPDCase</shortName>
        <shortName evidence="7">OMPdecase</shortName>
    </alternativeName>
</protein>
<comment type="catalytic activity">
    <reaction evidence="6 7 10">
        <text>orotidine 5'-phosphate + H(+) = UMP + CO2</text>
        <dbReference type="Rhea" id="RHEA:11596"/>
        <dbReference type="ChEBI" id="CHEBI:15378"/>
        <dbReference type="ChEBI" id="CHEBI:16526"/>
        <dbReference type="ChEBI" id="CHEBI:57538"/>
        <dbReference type="ChEBI" id="CHEBI:57865"/>
        <dbReference type="EC" id="4.1.1.23"/>
    </reaction>
</comment>
<evidence type="ECO:0000313" key="15">
    <source>
        <dbReference type="Proteomes" id="UP000316292"/>
    </source>
</evidence>
<dbReference type="GO" id="GO:0044205">
    <property type="term" value="P:'de novo' UMP biosynthetic process"/>
    <property type="evidence" value="ECO:0007669"/>
    <property type="project" value="UniProtKB-UniRule"/>
</dbReference>
<keyword evidence="3 7" id="KW-0210">Decarboxylase</keyword>
<dbReference type="PANTHER" id="PTHR32119:SF2">
    <property type="entry name" value="OROTIDINE 5'-PHOSPHATE DECARBOXYLASE"/>
    <property type="match status" value="1"/>
</dbReference>
<dbReference type="CDD" id="cd04725">
    <property type="entry name" value="OMP_decarboxylase_like"/>
    <property type="match status" value="1"/>
</dbReference>
<dbReference type="InterPro" id="IPR011060">
    <property type="entry name" value="RibuloseP-bd_barrel"/>
</dbReference>
<feature type="binding site" evidence="7 9">
    <location>
        <position position="55"/>
    </location>
    <ligand>
        <name>substrate</name>
    </ligand>
</feature>